<sequence length="903" mass="101299">MELRISESITTGSDSRLQTKKLLAVNYLFCIVLIEILPQVEFHLSACEQQVRYLLDSSFQQVQYKDPATLGPNNTNSLVVAETYAEVIGVLSETHFTQIHKQFMGILTELKKDSSATVAHNLISLLMAMKFVKIKTNQVDDFEMGIKFLDDLGSFLLEVKDKDVKHAVAGLLVEILLPVAAQIKREANIPALIAFVGKLYGPTSELASKKQHKLAAYPLLTCLLCVSQRQFFLSNWVPFLNNTLANLKNRDSRISRVALESLYRLLWVYMIRNNCDGNSATRTRLESICGSLFPKGNRGIVPRDAPLNIFVKIIHFIAQQKLDFAFKDVIFDLLACNRSQRSLYPERMNIGIRALMVIADGLQQKDEPPAMPKSMGIIADGLQQKDEPPAMPKSMGPSASGTMQRLKKKTYITRPLTVDIARSIGLDQYYIPCRKAFDSILRILDTQVCRPLMMTAVQRGKEPEELLGGEVKPKLDLFRTCVAAIPRLLPEPMTYTELIDILTRTTVHVDEELRTMAGNTLQNMLGEFPEWREQIIIAEITLLHNQLTDFYPAVLDEALRLLHQMVVTWKSAALQEKKKEQEKDSNSFENSHTAPPLYVLNYASVLHAVEGLALCMLCQIRPQPRKIAVSMLKEVKQIISILALDNADVPVITVLDEATPYVVRKYIEHIPLYERMSWNLDFASVCDKVAAIDTDVCLVNSDKGNEYLQWDPWACALSGYAERRHLISRCPSAVANAWPTLFNKLMAVNAYVDPSNPQNENRASLLRGSKSKGSSVCGEALSQEGCLSLWQKYLVLCCAFAPSPHSSNSLISRSFSPTSSMETDVMRSVSSSLRTASRISSTATLSQLFTKTAAMLRWENMIDIRDSVVLGIGSLNAVAFETFLEDLNQRGILRDAMEKKVRF</sequence>
<accession>A0A183F3W4</accession>
<dbReference type="SUPFAM" id="SSF48371">
    <property type="entry name" value="ARM repeat"/>
    <property type="match status" value="1"/>
</dbReference>
<evidence type="ECO:0000313" key="3">
    <source>
        <dbReference type="Proteomes" id="UP000050761"/>
    </source>
</evidence>
<reference evidence="4" key="2">
    <citation type="submission" date="2019-09" db="UniProtKB">
        <authorList>
            <consortium name="WormBaseParasite"/>
        </authorList>
    </citation>
    <scope>IDENTIFICATION</scope>
</reference>
<dbReference type="GO" id="GO:0000902">
    <property type="term" value="P:cell morphogenesis"/>
    <property type="evidence" value="ECO:0007669"/>
    <property type="project" value="InterPro"/>
</dbReference>
<dbReference type="GO" id="GO:0030427">
    <property type="term" value="C:site of polarized growth"/>
    <property type="evidence" value="ECO:0007669"/>
    <property type="project" value="TreeGrafter"/>
</dbReference>
<dbReference type="PANTHER" id="PTHR12295:SF30">
    <property type="entry name" value="PROTEIN FURRY"/>
    <property type="match status" value="1"/>
</dbReference>
<dbReference type="GO" id="GO:0031175">
    <property type="term" value="P:neuron projection development"/>
    <property type="evidence" value="ECO:0007669"/>
    <property type="project" value="TreeGrafter"/>
</dbReference>
<dbReference type="InterPro" id="IPR039867">
    <property type="entry name" value="Furry/Tao3/Mor2"/>
</dbReference>
<protein>
    <submittedName>
        <fullName evidence="4">MOR2-PAG1_N domain-containing protein</fullName>
    </submittedName>
</protein>
<evidence type="ECO:0000313" key="2">
    <source>
        <dbReference type="EMBL" id="VDO19239.1"/>
    </source>
</evidence>
<dbReference type="InterPro" id="IPR016024">
    <property type="entry name" value="ARM-type_fold"/>
</dbReference>
<dbReference type="PANTHER" id="PTHR12295">
    <property type="entry name" value="FURRY-RELATED"/>
    <property type="match status" value="1"/>
</dbReference>
<dbReference type="Proteomes" id="UP000050761">
    <property type="component" value="Unassembled WGS sequence"/>
</dbReference>
<proteinExistence type="predicted"/>
<gene>
    <name evidence="2" type="ORF">HPBE_LOCUS857</name>
</gene>
<dbReference type="Pfam" id="PF14222">
    <property type="entry name" value="MOR2-PAG1_N"/>
    <property type="match status" value="1"/>
</dbReference>
<dbReference type="EMBL" id="UZAH01000766">
    <property type="protein sequence ID" value="VDO19239.1"/>
    <property type="molecule type" value="Genomic_DNA"/>
</dbReference>
<dbReference type="OrthoDB" id="6287725at2759"/>
<keyword evidence="3" id="KW-1185">Reference proteome</keyword>
<dbReference type="GO" id="GO:0005938">
    <property type="term" value="C:cell cortex"/>
    <property type="evidence" value="ECO:0007669"/>
    <property type="project" value="TreeGrafter"/>
</dbReference>
<dbReference type="AlphaFoldDB" id="A0A183F3W4"/>
<organism evidence="3 4">
    <name type="scientific">Heligmosomoides polygyrus</name>
    <name type="common">Parasitic roundworm</name>
    <dbReference type="NCBI Taxonomy" id="6339"/>
    <lineage>
        <taxon>Eukaryota</taxon>
        <taxon>Metazoa</taxon>
        <taxon>Ecdysozoa</taxon>
        <taxon>Nematoda</taxon>
        <taxon>Chromadorea</taxon>
        <taxon>Rhabditida</taxon>
        <taxon>Rhabditina</taxon>
        <taxon>Rhabditomorpha</taxon>
        <taxon>Strongyloidea</taxon>
        <taxon>Heligmosomidae</taxon>
        <taxon>Heligmosomoides</taxon>
    </lineage>
</organism>
<evidence type="ECO:0000313" key="4">
    <source>
        <dbReference type="WBParaSite" id="HPBE_0000085601-mRNA-1"/>
    </source>
</evidence>
<dbReference type="InterPro" id="IPR025614">
    <property type="entry name" value="Cell_morpho_N"/>
</dbReference>
<accession>A0A3P7TGM2</accession>
<reference evidence="2 3" key="1">
    <citation type="submission" date="2018-11" db="EMBL/GenBank/DDBJ databases">
        <authorList>
            <consortium name="Pathogen Informatics"/>
        </authorList>
    </citation>
    <scope>NUCLEOTIDE SEQUENCE [LARGE SCALE GENOMIC DNA]</scope>
</reference>
<name>A0A183F3W4_HELPZ</name>
<evidence type="ECO:0000259" key="1">
    <source>
        <dbReference type="Pfam" id="PF14222"/>
    </source>
</evidence>
<feature type="domain" description="Cell morphogenesis protein N-terminal" evidence="1">
    <location>
        <begin position="20"/>
        <end position="569"/>
    </location>
</feature>
<dbReference type="WBParaSite" id="HPBE_0000085601-mRNA-1">
    <property type="protein sequence ID" value="HPBE_0000085601-mRNA-1"/>
    <property type="gene ID" value="HPBE_0000085601"/>
</dbReference>